<evidence type="ECO:0000256" key="15">
    <source>
        <dbReference type="SAM" id="Phobius"/>
    </source>
</evidence>
<evidence type="ECO:0000256" key="11">
    <source>
        <dbReference type="ARBA" id="ARBA00023157"/>
    </source>
</evidence>
<dbReference type="GO" id="GO:0015035">
    <property type="term" value="F:protein-disulfide reductase activity"/>
    <property type="evidence" value="ECO:0007669"/>
    <property type="project" value="UniProtKB-UniRule"/>
</dbReference>
<evidence type="ECO:0000256" key="3">
    <source>
        <dbReference type="ARBA" id="ARBA00022448"/>
    </source>
</evidence>
<evidence type="ECO:0000313" key="17">
    <source>
        <dbReference type="Proteomes" id="UP000198827"/>
    </source>
</evidence>
<reference evidence="16 17" key="1">
    <citation type="submission" date="2016-10" db="EMBL/GenBank/DDBJ databases">
        <authorList>
            <person name="de Groot N.N."/>
        </authorList>
    </citation>
    <scope>NUCLEOTIDE SEQUENCE [LARGE SCALE GENOMIC DNA]</scope>
    <source>
        <strain evidence="16 17">CECT 7543</strain>
    </source>
</reference>
<keyword evidence="5" id="KW-0997">Cell inner membrane</keyword>
<evidence type="ECO:0000256" key="5">
    <source>
        <dbReference type="ARBA" id="ARBA00022519"/>
    </source>
</evidence>
<keyword evidence="10 14" id="KW-0472">Membrane</keyword>
<dbReference type="HAMAP" id="MF_00286">
    <property type="entry name" value="DsbB"/>
    <property type="match status" value="1"/>
</dbReference>
<feature type="topological domain" description="Cytoplasmic" evidence="14">
    <location>
        <begin position="1"/>
        <end position="9"/>
    </location>
</feature>
<keyword evidence="12 14" id="KW-0143">Chaperone</keyword>
<feature type="topological domain" description="Periplasmic" evidence="14">
    <location>
        <begin position="27"/>
        <end position="44"/>
    </location>
</feature>
<feature type="transmembrane region" description="Helical" evidence="15">
    <location>
        <begin position="9"/>
        <end position="28"/>
    </location>
</feature>
<keyword evidence="11 14" id="KW-1015">Disulfide bond</keyword>
<evidence type="ECO:0000256" key="1">
    <source>
        <dbReference type="ARBA" id="ARBA00004429"/>
    </source>
</evidence>
<comment type="similarity">
    <text evidence="2 14">Belongs to the DsbB family.</text>
</comment>
<proteinExistence type="inferred from homology"/>
<keyword evidence="4 14" id="KW-1003">Cell membrane</keyword>
<keyword evidence="13 14" id="KW-0676">Redox-active center</keyword>
<evidence type="ECO:0000256" key="10">
    <source>
        <dbReference type="ARBA" id="ARBA00023136"/>
    </source>
</evidence>
<evidence type="ECO:0000313" key="16">
    <source>
        <dbReference type="EMBL" id="SDN80465.1"/>
    </source>
</evidence>
<dbReference type="InterPro" id="IPR023380">
    <property type="entry name" value="DsbB-like_sf"/>
</dbReference>
<dbReference type="InterPro" id="IPR022920">
    <property type="entry name" value="Disulphide_bond_form_DsbB"/>
</dbReference>
<dbReference type="SUPFAM" id="SSF158442">
    <property type="entry name" value="DsbB-like"/>
    <property type="match status" value="1"/>
</dbReference>
<dbReference type="GO" id="GO:0005886">
    <property type="term" value="C:plasma membrane"/>
    <property type="evidence" value="ECO:0007669"/>
    <property type="project" value="UniProtKB-SubCell"/>
</dbReference>
<keyword evidence="3 14" id="KW-0813">Transport</keyword>
<feature type="transmembrane region" description="Helical" evidence="15">
    <location>
        <begin position="67"/>
        <end position="85"/>
    </location>
</feature>
<evidence type="ECO:0000256" key="6">
    <source>
        <dbReference type="ARBA" id="ARBA00022692"/>
    </source>
</evidence>
<evidence type="ECO:0000256" key="9">
    <source>
        <dbReference type="ARBA" id="ARBA00023002"/>
    </source>
</evidence>
<keyword evidence="9 14" id="KW-0560">Oxidoreductase</keyword>
<keyword evidence="7 14" id="KW-0249">Electron transport</keyword>
<dbReference type="InterPro" id="IPR003752">
    <property type="entry name" value="DiS_bond_form_DsbB/BdbC"/>
</dbReference>
<dbReference type="Gene3D" id="1.20.1550.10">
    <property type="entry name" value="DsbB-like"/>
    <property type="match status" value="1"/>
</dbReference>
<keyword evidence="6 14" id="KW-0812">Transmembrane</keyword>
<keyword evidence="8 14" id="KW-1133">Transmembrane helix</keyword>
<dbReference type="Pfam" id="PF02600">
    <property type="entry name" value="DsbB"/>
    <property type="match status" value="1"/>
</dbReference>
<dbReference type="OrthoDB" id="3711263at2"/>
<dbReference type="AlphaFoldDB" id="A0A1H0EDH1"/>
<dbReference type="InterPro" id="IPR050183">
    <property type="entry name" value="DsbB"/>
</dbReference>
<dbReference type="PANTHER" id="PTHR36570:SF3">
    <property type="entry name" value="DISULFIDE BOND FORMATION PROTEIN B"/>
    <property type="match status" value="1"/>
</dbReference>
<evidence type="ECO:0000256" key="4">
    <source>
        <dbReference type="ARBA" id="ARBA00022475"/>
    </source>
</evidence>
<feature type="transmembrane region" description="Helical" evidence="15">
    <location>
        <begin position="40"/>
        <end position="60"/>
    </location>
</feature>
<dbReference type="RefSeq" id="WP_090178183.1">
    <property type="nucleotide sequence ID" value="NZ_LT629705.1"/>
</dbReference>
<dbReference type="GO" id="GO:0009055">
    <property type="term" value="F:electron transfer activity"/>
    <property type="evidence" value="ECO:0007669"/>
    <property type="project" value="UniProtKB-UniRule"/>
</dbReference>
<evidence type="ECO:0000256" key="8">
    <source>
        <dbReference type="ARBA" id="ARBA00022989"/>
    </source>
</evidence>
<protein>
    <recommendedName>
        <fullName evidence="14">Disulfide bond formation protein B</fullName>
    </recommendedName>
    <alternativeName>
        <fullName evidence="14">Disulfide oxidoreductase</fullName>
    </alternativeName>
</protein>
<comment type="subcellular location">
    <subcellularLocation>
        <location evidence="1">Cell inner membrane</location>
        <topology evidence="1">Multi-pass membrane protein</topology>
    </subcellularLocation>
    <subcellularLocation>
        <location evidence="14">Cell membrane</location>
        <topology evidence="14">Multi-pass membrane protein</topology>
    </subcellularLocation>
</comment>
<feature type="transmembrane region" description="Helical" evidence="15">
    <location>
        <begin position="143"/>
        <end position="167"/>
    </location>
</feature>
<evidence type="ECO:0000256" key="14">
    <source>
        <dbReference type="HAMAP-Rule" id="MF_00286"/>
    </source>
</evidence>
<comment type="caution">
    <text evidence="14">Lacks conserved residue(s) required for the propagation of feature annotation.</text>
</comment>
<organism evidence="16 17">
    <name type="scientific">Pseudomonas arsenicoxydans</name>
    <dbReference type="NCBI Taxonomy" id="702115"/>
    <lineage>
        <taxon>Bacteria</taxon>
        <taxon>Pseudomonadati</taxon>
        <taxon>Pseudomonadota</taxon>
        <taxon>Gammaproteobacteria</taxon>
        <taxon>Pseudomonadales</taxon>
        <taxon>Pseudomonadaceae</taxon>
        <taxon>Pseudomonas</taxon>
    </lineage>
</organism>
<dbReference type="Proteomes" id="UP000198827">
    <property type="component" value="Chromosome I"/>
</dbReference>
<evidence type="ECO:0000256" key="7">
    <source>
        <dbReference type="ARBA" id="ARBA00022982"/>
    </source>
</evidence>
<evidence type="ECO:0000256" key="2">
    <source>
        <dbReference type="ARBA" id="ARBA00008823"/>
    </source>
</evidence>
<evidence type="ECO:0000256" key="12">
    <source>
        <dbReference type="ARBA" id="ARBA00023186"/>
    </source>
</evidence>
<dbReference type="GO" id="GO:0006457">
    <property type="term" value="P:protein folding"/>
    <property type="evidence" value="ECO:0007669"/>
    <property type="project" value="InterPro"/>
</dbReference>
<feature type="disulfide bond" description="Redox-active" evidence="14">
    <location>
        <begin position="36"/>
        <end position="39"/>
    </location>
</feature>
<dbReference type="PANTHER" id="PTHR36570">
    <property type="entry name" value="DISULFIDE BOND FORMATION PROTEIN B"/>
    <property type="match status" value="1"/>
</dbReference>
<gene>
    <name evidence="14" type="primary">dsbB</name>
    <name evidence="16" type="ORF">SAMN04489798_1210</name>
</gene>
<sequence>MFLACSRSLFFMAFIAGALALGVSYYLEYAVGLKPCGLCLLQRLCLALFAGVCLVASVHGPGRFGNFLYWLLGLFCSLAGTVTAWRQVLLQSDPSHQPSACSVRSEGLYEDLPWLCQMTKMFNGDADCAEISWTLFDLSLPEWSLLLFMAMTILGVYQLLRIVWLACKRPLSGTSSHRPPAGD</sequence>
<comment type="function">
    <text evidence="14">Required for disulfide bond formation in some periplasmic proteins. Acts by oxidizing the DsbA protein.</text>
</comment>
<feature type="topological domain" description="Cytoplasmic" evidence="14">
    <location>
        <begin position="62"/>
        <end position="67"/>
    </location>
</feature>
<name>A0A1H0EDH1_9PSED</name>
<feature type="topological domain" description="Cytoplasmic" evidence="14">
    <location>
        <begin position="162"/>
        <end position="183"/>
    </location>
</feature>
<accession>A0A1H0EDH1</accession>
<dbReference type="EMBL" id="LT629705">
    <property type="protein sequence ID" value="SDN80465.1"/>
    <property type="molecule type" value="Genomic_DNA"/>
</dbReference>
<evidence type="ECO:0000256" key="13">
    <source>
        <dbReference type="ARBA" id="ARBA00023284"/>
    </source>
</evidence>